<feature type="non-terminal residue" evidence="1">
    <location>
        <position position="130"/>
    </location>
</feature>
<dbReference type="AlphaFoldDB" id="A0A7J9H1T8"/>
<dbReference type="EMBL" id="JABFAD010000007">
    <property type="protein sequence ID" value="MBA0803314.1"/>
    <property type="molecule type" value="Genomic_DNA"/>
</dbReference>
<accession>A0A7J9H1T8</accession>
<evidence type="ECO:0000313" key="2">
    <source>
        <dbReference type="Proteomes" id="UP000593560"/>
    </source>
</evidence>
<reference evidence="1 2" key="1">
    <citation type="journal article" date="2019" name="Genome Biol. Evol.">
        <title>Insights into the evolution of the New World diploid cottons (Gossypium, subgenus Houzingenia) based on genome sequencing.</title>
        <authorList>
            <person name="Grover C.E."/>
            <person name="Arick M.A. 2nd"/>
            <person name="Thrash A."/>
            <person name="Conover J.L."/>
            <person name="Sanders W.S."/>
            <person name="Peterson D.G."/>
            <person name="Frelichowski J.E."/>
            <person name="Scheffler J.A."/>
            <person name="Scheffler B.E."/>
            <person name="Wendel J.F."/>
        </authorList>
    </citation>
    <scope>NUCLEOTIDE SEQUENCE [LARGE SCALE GENOMIC DNA]</scope>
    <source>
        <strain evidence="1">0</strain>
        <tissue evidence="1">Leaf</tissue>
    </source>
</reference>
<sequence length="130" mass="14360">IALKILRTPLAKEGIEDIRVWRGNLQGNFLSEVPINYYIKIDNLEDKKFTRSIVNEEWCPPLGSNVKVNFDAACNQSLVRSGSGVVVRNSPCEILASKQTLHKEIASPFTAKGYACFQALLLGNHLGLSS</sequence>
<protein>
    <recommendedName>
        <fullName evidence="3">RNase H type-1 domain-containing protein</fullName>
    </recommendedName>
</protein>
<feature type="non-terminal residue" evidence="1">
    <location>
        <position position="1"/>
    </location>
</feature>
<comment type="caution">
    <text evidence="1">The sequence shown here is derived from an EMBL/GenBank/DDBJ whole genome shotgun (WGS) entry which is preliminary data.</text>
</comment>
<proteinExistence type="predicted"/>
<dbReference type="Proteomes" id="UP000593560">
    <property type="component" value="Unassembled WGS sequence"/>
</dbReference>
<gene>
    <name evidence="1" type="ORF">Gohar_013544</name>
</gene>
<evidence type="ECO:0000313" key="1">
    <source>
        <dbReference type="EMBL" id="MBA0803314.1"/>
    </source>
</evidence>
<organism evidence="1 2">
    <name type="scientific">Gossypium harknessii</name>
    <dbReference type="NCBI Taxonomy" id="34285"/>
    <lineage>
        <taxon>Eukaryota</taxon>
        <taxon>Viridiplantae</taxon>
        <taxon>Streptophyta</taxon>
        <taxon>Embryophyta</taxon>
        <taxon>Tracheophyta</taxon>
        <taxon>Spermatophyta</taxon>
        <taxon>Magnoliopsida</taxon>
        <taxon>eudicotyledons</taxon>
        <taxon>Gunneridae</taxon>
        <taxon>Pentapetalae</taxon>
        <taxon>rosids</taxon>
        <taxon>malvids</taxon>
        <taxon>Malvales</taxon>
        <taxon>Malvaceae</taxon>
        <taxon>Malvoideae</taxon>
        <taxon>Gossypium</taxon>
    </lineage>
</organism>
<name>A0A7J9H1T8_9ROSI</name>
<keyword evidence="2" id="KW-1185">Reference proteome</keyword>
<evidence type="ECO:0008006" key="3">
    <source>
        <dbReference type="Google" id="ProtNLM"/>
    </source>
</evidence>
<dbReference type="OrthoDB" id="1749266at2759"/>